<reference evidence="1" key="1">
    <citation type="submission" date="2020-09" db="EMBL/GenBank/DDBJ databases">
        <authorList>
            <person name="Kikuchi T."/>
        </authorList>
    </citation>
    <scope>NUCLEOTIDE SEQUENCE</scope>
    <source>
        <strain evidence="1">SH1</strain>
    </source>
</reference>
<dbReference type="AlphaFoldDB" id="A0A811KD51"/>
<dbReference type="EMBL" id="CAJFDH010000002">
    <property type="protein sequence ID" value="CAD5212808.1"/>
    <property type="molecule type" value="Genomic_DNA"/>
</dbReference>
<evidence type="ECO:0000313" key="1">
    <source>
        <dbReference type="EMBL" id="CAD5212808.1"/>
    </source>
</evidence>
<name>A0A811KD51_9BILA</name>
<protein>
    <submittedName>
        <fullName evidence="1">Uncharacterized protein</fullName>
    </submittedName>
</protein>
<organism evidence="1 2">
    <name type="scientific">Bursaphelenchus okinawaensis</name>
    <dbReference type="NCBI Taxonomy" id="465554"/>
    <lineage>
        <taxon>Eukaryota</taxon>
        <taxon>Metazoa</taxon>
        <taxon>Ecdysozoa</taxon>
        <taxon>Nematoda</taxon>
        <taxon>Chromadorea</taxon>
        <taxon>Rhabditida</taxon>
        <taxon>Tylenchina</taxon>
        <taxon>Tylenchomorpha</taxon>
        <taxon>Aphelenchoidea</taxon>
        <taxon>Aphelenchoididae</taxon>
        <taxon>Bursaphelenchus</taxon>
    </lineage>
</organism>
<comment type="caution">
    <text evidence="1">The sequence shown here is derived from an EMBL/GenBank/DDBJ whole genome shotgun (WGS) entry which is preliminary data.</text>
</comment>
<accession>A0A811KD51</accession>
<sequence length="127" mass="14379">MEIFNEWCKIVSSTKKNLSDEELMVLYCRNGKHSGYKCCQTMKLAQSLETIGGASKSALVHIVLMHLGSFSWKDRMIGALAEEGIEVIHCRLSEEMKRHGYKKVDKVRNSLKWKAIDTLLFDKGGLG</sequence>
<dbReference type="Proteomes" id="UP000783686">
    <property type="component" value="Unassembled WGS sequence"/>
</dbReference>
<evidence type="ECO:0000313" key="2">
    <source>
        <dbReference type="Proteomes" id="UP000614601"/>
    </source>
</evidence>
<dbReference type="EMBL" id="CAJFCW020000002">
    <property type="protein sequence ID" value="CAG9097656.1"/>
    <property type="molecule type" value="Genomic_DNA"/>
</dbReference>
<proteinExistence type="predicted"/>
<keyword evidence="2" id="KW-1185">Reference proteome</keyword>
<gene>
    <name evidence="1" type="ORF">BOKJ2_LOCUS4609</name>
</gene>
<dbReference type="Proteomes" id="UP000614601">
    <property type="component" value="Unassembled WGS sequence"/>
</dbReference>